<name>A0A1V1NZJ1_9BACT</name>
<dbReference type="EMBL" id="ATBP01001133">
    <property type="protein sequence ID" value="ETR67980.1"/>
    <property type="molecule type" value="Genomic_DNA"/>
</dbReference>
<dbReference type="PANTHER" id="PTHR42941:SF1">
    <property type="entry name" value="SLL1037 PROTEIN"/>
    <property type="match status" value="1"/>
</dbReference>
<dbReference type="Gene3D" id="3.40.190.10">
    <property type="entry name" value="Periplasmic binding protein-like II"/>
    <property type="match status" value="2"/>
</dbReference>
<dbReference type="SUPFAM" id="SSF53850">
    <property type="entry name" value="Periplasmic binding protein-like II"/>
    <property type="match status" value="1"/>
</dbReference>
<protein>
    <submittedName>
        <fullName evidence="1">TRAP-type transporter, periplasmic solute binding receptor (TAXI family protein)</fullName>
    </submittedName>
</protein>
<gene>
    <name evidence="1" type="ORF">OMM_11003</name>
</gene>
<comment type="caution">
    <text evidence="1">The sequence shown here is derived from an EMBL/GenBank/DDBJ whole genome shotgun (WGS) entry which is preliminary data.</text>
</comment>
<accession>A0A1V1NZJ1</accession>
<reference evidence="2" key="1">
    <citation type="submission" date="2012-11" db="EMBL/GenBank/DDBJ databases">
        <authorList>
            <person name="Lucero-Rivera Y.E."/>
            <person name="Tovar-Ramirez D."/>
        </authorList>
    </citation>
    <scope>NUCLEOTIDE SEQUENCE [LARGE SCALE GENOMIC DNA]</scope>
    <source>
        <strain evidence="2">Araruama</strain>
    </source>
</reference>
<sequence>MLLPEASFCDENTYLTIGSGDITGLYYLTGGAISHVVNSRSKETGLRLNVQSTPGSIYNIDNVISGAIELGIVQSDRLYQAVNSTQKWPNNANQKLRAVFGIHAEAVTVIASEMSGITNMDQLKGKRVNLGHSDSGQRQNAIHALENQGIDYNNDLKAEDYVDYKVPELIHSNQLDAAFITGGHPTDFFNAICSGQTRVRFISIMNVGPILKKYPYYIETSIPVSLYSSQRNYTDVKTFGVKSILMTSEHVSERAVYIITKEVFSKIKQFKKLHPVYVNLSPRNMIEGLTAPIHSGAL</sequence>
<proteinExistence type="predicted"/>
<dbReference type="NCBIfam" id="TIGR02122">
    <property type="entry name" value="TRAP_TAXI"/>
    <property type="match status" value="1"/>
</dbReference>
<evidence type="ECO:0000313" key="1">
    <source>
        <dbReference type="EMBL" id="ETR67980.1"/>
    </source>
</evidence>
<dbReference type="Proteomes" id="UP000189670">
    <property type="component" value="Unassembled WGS sequence"/>
</dbReference>
<dbReference type="PANTHER" id="PTHR42941">
    <property type="entry name" value="SLL1037 PROTEIN"/>
    <property type="match status" value="1"/>
</dbReference>
<dbReference type="AlphaFoldDB" id="A0A1V1NZJ1"/>
<organism evidence="1 2">
    <name type="scientific">Candidatus Magnetoglobus multicellularis str. Araruama</name>
    <dbReference type="NCBI Taxonomy" id="890399"/>
    <lineage>
        <taxon>Bacteria</taxon>
        <taxon>Pseudomonadati</taxon>
        <taxon>Thermodesulfobacteriota</taxon>
        <taxon>Desulfobacteria</taxon>
        <taxon>Desulfobacterales</taxon>
        <taxon>Desulfobacteraceae</taxon>
        <taxon>Candidatus Magnetoglobus</taxon>
    </lineage>
</organism>
<feature type="non-terminal residue" evidence="1">
    <location>
        <position position="298"/>
    </location>
</feature>
<keyword evidence="1" id="KW-0675">Receptor</keyword>
<dbReference type="Pfam" id="PF16868">
    <property type="entry name" value="NMT1_3"/>
    <property type="match status" value="1"/>
</dbReference>
<evidence type="ECO:0000313" key="2">
    <source>
        <dbReference type="Proteomes" id="UP000189670"/>
    </source>
</evidence>
<dbReference type="InterPro" id="IPR011852">
    <property type="entry name" value="TRAP_TAXI"/>
</dbReference>